<dbReference type="HOGENOM" id="CLU_483291_0_0_1"/>
<organism evidence="1 2">
    <name type="scientific">Tulasnella calospora MUT 4182</name>
    <dbReference type="NCBI Taxonomy" id="1051891"/>
    <lineage>
        <taxon>Eukaryota</taxon>
        <taxon>Fungi</taxon>
        <taxon>Dikarya</taxon>
        <taxon>Basidiomycota</taxon>
        <taxon>Agaricomycotina</taxon>
        <taxon>Agaricomycetes</taxon>
        <taxon>Cantharellales</taxon>
        <taxon>Tulasnellaceae</taxon>
        <taxon>Tulasnella</taxon>
    </lineage>
</organism>
<dbReference type="SUPFAM" id="SSF52047">
    <property type="entry name" value="RNI-like"/>
    <property type="match status" value="1"/>
</dbReference>
<reference evidence="2" key="2">
    <citation type="submission" date="2015-01" db="EMBL/GenBank/DDBJ databases">
        <title>Evolutionary Origins and Diversification of the Mycorrhizal Mutualists.</title>
        <authorList>
            <consortium name="DOE Joint Genome Institute"/>
            <consortium name="Mycorrhizal Genomics Consortium"/>
            <person name="Kohler A."/>
            <person name="Kuo A."/>
            <person name="Nagy L.G."/>
            <person name="Floudas D."/>
            <person name="Copeland A."/>
            <person name="Barry K.W."/>
            <person name="Cichocki N."/>
            <person name="Veneault-Fourrey C."/>
            <person name="LaButti K."/>
            <person name="Lindquist E.A."/>
            <person name="Lipzen A."/>
            <person name="Lundell T."/>
            <person name="Morin E."/>
            <person name="Murat C."/>
            <person name="Riley R."/>
            <person name="Ohm R."/>
            <person name="Sun H."/>
            <person name="Tunlid A."/>
            <person name="Henrissat B."/>
            <person name="Grigoriev I.V."/>
            <person name="Hibbett D.S."/>
            <person name="Martin F."/>
        </authorList>
    </citation>
    <scope>NUCLEOTIDE SEQUENCE [LARGE SCALE GENOMIC DNA]</scope>
    <source>
        <strain evidence="2">MUT 4182</strain>
    </source>
</reference>
<protein>
    <submittedName>
        <fullName evidence="1">Uncharacterized protein</fullName>
    </submittedName>
</protein>
<dbReference type="EMBL" id="KN823228">
    <property type="protein sequence ID" value="KIO19335.1"/>
    <property type="molecule type" value="Genomic_DNA"/>
</dbReference>
<dbReference type="PANTHER" id="PTHR38926">
    <property type="entry name" value="F-BOX DOMAIN CONTAINING PROTEIN, EXPRESSED"/>
    <property type="match status" value="1"/>
</dbReference>
<dbReference type="AlphaFoldDB" id="A0A0C3PWF0"/>
<proteinExistence type="predicted"/>
<dbReference type="Gene3D" id="1.20.1280.50">
    <property type="match status" value="1"/>
</dbReference>
<gene>
    <name evidence="1" type="ORF">M407DRAFT_31041</name>
</gene>
<dbReference type="PANTHER" id="PTHR38926:SF5">
    <property type="entry name" value="F-BOX AND LEUCINE-RICH REPEAT PROTEIN 6"/>
    <property type="match status" value="1"/>
</dbReference>
<dbReference type="Gene3D" id="3.80.10.10">
    <property type="entry name" value="Ribonuclease Inhibitor"/>
    <property type="match status" value="1"/>
</dbReference>
<dbReference type="OrthoDB" id="3219769at2759"/>
<evidence type="ECO:0000313" key="1">
    <source>
        <dbReference type="EMBL" id="KIO19335.1"/>
    </source>
</evidence>
<keyword evidence="2" id="KW-1185">Reference proteome</keyword>
<dbReference type="STRING" id="1051891.A0A0C3PWF0"/>
<dbReference type="SUPFAM" id="SSF81383">
    <property type="entry name" value="F-box domain"/>
    <property type="match status" value="1"/>
</dbReference>
<sequence length="564" mass="64288">MDAPSSARALPKDQRQQREISSSLRNILRHISALPVVGRPLASFTVSSGIGRDRPPALIDRLHNEILLYIFEILVEDAHTPFRGSWSVEEPRIVNISLSPKQQAQTTRPELVLSAVCRRWRNLAVHDPLLWNHINFRNEPTPCVRSQTYLTRSQQAWIVAEARVGNAPSGTEAELVAYFNEAFTVLFPHVRRCRHLGLQAPSLTQLRYCLAQIMEGREAEAECLRSVEFGARQPAMWGVIMEFLFHDDALGEYWRHRGQWVTALTLRGVLLPWTWIEWYSNLTHLTLTFRNNIRSQMENSRMPSKLTFLQILSRCPELKELELTGFRFSDPMYPGTAFEDPLHFDKLTAMRFSGFDPEHLDWLLTEIEAPYLRFFFYRTERGSLADVRNFLLRYAGPGSTLKALWVKALPGEGIGSTSTQLHSTLSFLPELEDLTIQHNHFHNSEISALTPRIHAGGPAVQCPKLKVLRLIGASFNFRHIATMVKERRTSSELPPPPPGQHDHRTIKLQILQISGMQASMPFAQTSAKEMMRESVDNLLWDDLQPLSSSSDGRVSTFAPFGFSF</sequence>
<dbReference type="Proteomes" id="UP000054248">
    <property type="component" value="Unassembled WGS sequence"/>
</dbReference>
<accession>A0A0C3PWF0</accession>
<reference evidence="1 2" key="1">
    <citation type="submission" date="2014-04" db="EMBL/GenBank/DDBJ databases">
        <authorList>
            <consortium name="DOE Joint Genome Institute"/>
            <person name="Kuo A."/>
            <person name="Girlanda M."/>
            <person name="Perotto S."/>
            <person name="Kohler A."/>
            <person name="Nagy L.G."/>
            <person name="Floudas D."/>
            <person name="Copeland A."/>
            <person name="Barry K.W."/>
            <person name="Cichocki N."/>
            <person name="Veneault-Fourrey C."/>
            <person name="LaButti K."/>
            <person name="Lindquist E.A."/>
            <person name="Lipzen A."/>
            <person name="Lundell T."/>
            <person name="Morin E."/>
            <person name="Murat C."/>
            <person name="Sun H."/>
            <person name="Tunlid A."/>
            <person name="Henrissat B."/>
            <person name="Grigoriev I.V."/>
            <person name="Hibbett D.S."/>
            <person name="Martin F."/>
            <person name="Nordberg H.P."/>
            <person name="Cantor M.N."/>
            <person name="Hua S.X."/>
        </authorList>
    </citation>
    <scope>NUCLEOTIDE SEQUENCE [LARGE SCALE GENOMIC DNA]</scope>
    <source>
        <strain evidence="1 2">MUT 4182</strain>
    </source>
</reference>
<dbReference type="InterPro" id="IPR032675">
    <property type="entry name" value="LRR_dom_sf"/>
</dbReference>
<evidence type="ECO:0000313" key="2">
    <source>
        <dbReference type="Proteomes" id="UP000054248"/>
    </source>
</evidence>
<name>A0A0C3PWF0_9AGAM</name>
<dbReference type="InterPro" id="IPR036047">
    <property type="entry name" value="F-box-like_dom_sf"/>
</dbReference>